<dbReference type="Pfam" id="PF05193">
    <property type="entry name" value="Peptidase_M16_C"/>
    <property type="match status" value="2"/>
</dbReference>
<dbReference type="InterPro" id="IPR011249">
    <property type="entry name" value="Metalloenz_LuxS/M16"/>
</dbReference>
<dbReference type="EMBL" id="JQJD01000024">
    <property type="protein sequence ID" value="KGN81680.1"/>
    <property type="molecule type" value="Genomic_DNA"/>
</dbReference>
<evidence type="ECO:0000259" key="8">
    <source>
        <dbReference type="Pfam" id="PF05193"/>
    </source>
</evidence>
<comment type="caution">
    <text evidence="9">The sequence shown here is derived from an EMBL/GenBank/DDBJ whole genome shotgun (WGS) entry which is preliminary data.</text>
</comment>
<evidence type="ECO:0000313" key="10">
    <source>
        <dbReference type="Proteomes" id="UP000030125"/>
    </source>
</evidence>
<dbReference type="Pfam" id="PF00675">
    <property type="entry name" value="Peptidase_M16"/>
    <property type="match status" value="1"/>
</dbReference>
<evidence type="ECO:0000256" key="5">
    <source>
        <dbReference type="ARBA" id="ARBA00023049"/>
    </source>
</evidence>
<dbReference type="PANTHER" id="PTHR43690">
    <property type="entry name" value="NARDILYSIN"/>
    <property type="match status" value="1"/>
</dbReference>
<dbReference type="GO" id="GO:0008237">
    <property type="term" value="F:metallopeptidase activity"/>
    <property type="evidence" value="ECO:0007669"/>
    <property type="project" value="UniProtKB-KW"/>
</dbReference>
<gene>
    <name evidence="9" type="ORF">HQ35_03850</name>
</gene>
<evidence type="ECO:0000256" key="1">
    <source>
        <dbReference type="ARBA" id="ARBA00007261"/>
    </source>
</evidence>
<evidence type="ECO:0000256" key="4">
    <source>
        <dbReference type="ARBA" id="ARBA00022833"/>
    </source>
</evidence>
<evidence type="ECO:0000313" key="9">
    <source>
        <dbReference type="EMBL" id="KGN81680.1"/>
    </source>
</evidence>
<dbReference type="InterPro" id="IPR011765">
    <property type="entry name" value="Pept_M16_N"/>
</dbReference>
<accession>A0A0A2EVZ4</accession>
<keyword evidence="6" id="KW-0175">Coiled coil</keyword>
<feature type="domain" description="Peptidase M16 C-terminal" evidence="8">
    <location>
        <begin position="727"/>
        <end position="836"/>
    </location>
</feature>
<feature type="coiled-coil region" evidence="6">
    <location>
        <begin position="72"/>
        <end position="102"/>
    </location>
</feature>
<dbReference type="AlphaFoldDB" id="A0A0A2EVZ4"/>
<keyword evidence="2" id="KW-0645">Protease</keyword>
<dbReference type="GO" id="GO:0006508">
    <property type="term" value="P:proteolysis"/>
    <property type="evidence" value="ECO:0007669"/>
    <property type="project" value="UniProtKB-KW"/>
</dbReference>
<dbReference type="SUPFAM" id="SSF63411">
    <property type="entry name" value="LuxS/MPP-like metallohydrolase"/>
    <property type="match status" value="4"/>
</dbReference>
<feature type="domain" description="Peptidase M16 C-terminal" evidence="8">
    <location>
        <begin position="224"/>
        <end position="400"/>
    </location>
</feature>
<dbReference type="GO" id="GO:0046872">
    <property type="term" value="F:metal ion binding"/>
    <property type="evidence" value="ECO:0007669"/>
    <property type="project" value="InterPro"/>
</dbReference>
<keyword evidence="4" id="KW-0862">Zinc</keyword>
<evidence type="ECO:0008006" key="11">
    <source>
        <dbReference type="Google" id="ProtNLM"/>
    </source>
</evidence>
<protein>
    <recommendedName>
        <fullName evidence="11">Peptidase M16</fullName>
    </recommendedName>
</protein>
<dbReference type="InterPro" id="IPR050626">
    <property type="entry name" value="Peptidase_M16"/>
</dbReference>
<dbReference type="STRING" id="36874.HQ34_03470"/>
<name>A0A0A2EVZ4_PORCN</name>
<evidence type="ECO:0000256" key="2">
    <source>
        <dbReference type="ARBA" id="ARBA00022670"/>
    </source>
</evidence>
<dbReference type="Proteomes" id="UP000030125">
    <property type="component" value="Unassembled WGS sequence"/>
</dbReference>
<comment type="similarity">
    <text evidence="1">Belongs to the peptidase M16 family.</text>
</comment>
<evidence type="ECO:0000256" key="6">
    <source>
        <dbReference type="SAM" id="Coils"/>
    </source>
</evidence>
<dbReference type="PANTHER" id="PTHR43690:SF17">
    <property type="entry name" value="PROTEIN YHJJ"/>
    <property type="match status" value="1"/>
</dbReference>
<proteinExistence type="inferred from homology"/>
<keyword evidence="3" id="KW-0378">Hydrolase</keyword>
<feature type="domain" description="Peptidase M16 N-terminal" evidence="7">
    <location>
        <begin position="23"/>
        <end position="67"/>
    </location>
</feature>
<sequence length="948" mass="107645">MTIELTASPIKVKQVILPNGLTVWLNEDHSQSKVVGALVVKIGAKDSPNTGIAHYFEHIMFKGTDRIGTIDYEKEKQLLEKIEEKYAELKTKTSDAQRLEVQKEINRLSIEAAKYAIPNDFSNLITKYGGSRLNAGTSYDYTVYHNVFTPQYLEHWCELNSERLISPVFRLFQSELETVYEEKNMYDDRMESGVMKAIIGRIAAPHPYQYPIIGSTENLKNPDLKEMKDFFEKYYVAGNMGLVLTGDFDAEAAIPIIDRTFGRIRMGEVERPEAPAPKPFVGAEKYTVKFPIPFIKGAMMAWHTVPGTHPDKEAIDVMVGLLSNEGKTGLLDRVQVDGKVMMAQAAHVSLLDCGAVLAFAVPNPPFQLTSSAQKKLKEAVKTIKTGAFSEDFFQRVKRELLKSILVSLEEPVERAQIMYTTFASGRSWEDYELSLKRIDALTKEDIVTVANKYLTDNYLDVRKKTGRYPKDKIEKPPFAPIIPPNRGAESAFAQELEKLPIPEHRVHILDFDKDVVTTKLGGNDLATLYVTENEINDIFSLDIIYQRNQYDDPKLQYLDEYMSLLGTDKKSAHEVNEAFQNLGASLTWAVARREGIRISLTGYDKYFAETLKVLSDFIFNAKPEQSKVKKLANIKKLYNKSLKKSSDELSARLFEYVRYGEASDFRRMMTLAEVKKLKGDEMLELLAEVLQTEVDVHYTGKWKAEDVAPILCENLRIDKIKRVGDKPVLLKATKASDTKIYIVDEPKVNQAVIRAYLNIDALSKLDEKSAELYTSYLGRGMNSLLFQEIREYRSMAYGVGGYLDALDPIFKEDKADLILYMSTQADKTADAIALLDTLVRQAPEDVERYGDAQKTLTNLAYTMYPEVRRKSRRISTLRRKGFDNDIAVEYLDVASTVTQNDMVSFHNNKVKDAPIIYTIVGNKKHIDIDKLKTLGEVVFLKKDDFLRL</sequence>
<dbReference type="eggNOG" id="COG0612">
    <property type="taxonomic scope" value="Bacteria"/>
</dbReference>
<organism evidence="9 10">
    <name type="scientific">Porphyromonas cangingivalis</name>
    <dbReference type="NCBI Taxonomy" id="36874"/>
    <lineage>
        <taxon>Bacteria</taxon>
        <taxon>Pseudomonadati</taxon>
        <taxon>Bacteroidota</taxon>
        <taxon>Bacteroidia</taxon>
        <taxon>Bacteroidales</taxon>
        <taxon>Porphyromonadaceae</taxon>
        <taxon>Porphyromonas</taxon>
    </lineage>
</organism>
<dbReference type="Gene3D" id="3.30.830.10">
    <property type="entry name" value="Metalloenzyme, LuxS/M16 peptidase-like"/>
    <property type="match status" value="4"/>
</dbReference>
<keyword evidence="5" id="KW-0482">Metalloprotease</keyword>
<dbReference type="OrthoDB" id="9811314at2"/>
<dbReference type="RefSeq" id="WP_036851204.1">
    <property type="nucleotide sequence ID" value="NZ_JQJD01000024.1"/>
</dbReference>
<keyword evidence="10" id="KW-1185">Reference proteome</keyword>
<dbReference type="InterPro" id="IPR007863">
    <property type="entry name" value="Peptidase_M16_C"/>
</dbReference>
<evidence type="ECO:0000256" key="3">
    <source>
        <dbReference type="ARBA" id="ARBA00022801"/>
    </source>
</evidence>
<reference evidence="9 10" key="1">
    <citation type="submission" date="2014-08" db="EMBL/GenBank/DDBJ databases">
        <title>Porphyromonas cangingivalis strain:COT-109_OH1386 Genome sequencing.</title>
        <authorList>
            <person name="Wallis C."/>
            <person name="Deusch O."/>
            <person name="O'Flynn C."/>
            <person name="Davis I."/>
            <person name="Jospin G."/>
            <person name="Darling A.E."/>
            <person name="Coil D.A."/>
            <person name="Alexiev A."/>
            <person name="Horsfall A."/>
            <person name="Kirkwood N."/>
            <person name="Harris S."/>
            <person name="Eisen J.A."/>
        </authorList>
    </citation>
    <scope>NUCLEOTIDE SEQUENCE [LARGE SCALE GENOMIC DNA]</scope>
    <source>
        <strain evidence="10">COT-109 OH1386</strain>
    </source>
</reference>
<evidence type="ECO:0000259" key="7">
    <source>
        <dbReference type="Pfam" id="PF00675"/>
    </source>
</evidence>